<reference evidence="1 2" key="1">
    <citation type="submission" date="2017-06" db="EMBL/GenBank/DDBJ databases">
        <title>Description of Rhodopirellula bahusiensis sp. nov.</title>
        <authorList>
            <person name="Kizina J."/>
            <person name="Harder J."/>
        </authorList>
    </citation>
    <scope>NUCLEOTIDE SEQUENCE [LARGE SCALE GENOMIC DNA]</scope>
    <source>
        <strain evidence="1 2">SWK21</strain>
    </source>
</reference>
<evidence type="ECO:0000313" key="2">
    <source>
        <dbReference type="Proteomes" id="UP000225740"/>
    </source>
</evidence>
<accession>A0A2G1W1B5</accession>
<dbReference type="RefSeq" id="WP_099263157.1">
    <property type="nucleotide sequence ID" value="NZ_NIZW01000022.1"/>
</dbReference>
<keyword evidence="2" id="KW-1185">Reference proteome</keyword>
<sequence length="198" mass="21708">MSRGSVLTLVIILAGCVWRGLWLSAGVADQTYIADSTRAELLTQVADELKTRGQVVDSQDLTQVEVLAFFADADSTVDDSASWQLESVQRFDSDAEVWIVPGADGKPGWDGWDDNQDGTVDDLGELGAAWSDDHCLTPLDPGYEQVDPAHSRIINRGTYVSTDFDGFAEDLSIDANVEDHKRQQWRLTFVNQAAAESL</sequence>
<organism evidence="1 2">
    <name type="scientific">Rhodopirellula bahusiensis</name>
    <dbReference type="NCBI Taxonomy" id="2014065"/>
    <lineage>
        <taxon>Bacteria</taxon>
        <taxon>Pseudomonadati</taxon>
        <taxon>Planctomycetota</taxon>
        <taxon>Planctomycetia</taxon>
        <taxon>Pirellulales</taxon>
        <taxon>Pirellulaceae</taxon>
        <taxon>Rhodopirellula</taxon>
    </lineage>
</organism>
<dbReference type="PROSITE" id="PS51257">
    <property type="entry name" value="PROKAR_LIPOPROTEIN"/>
    <property type="match status" value="1"/>
</dbReference>
<evidence type="ECO:0000313" key="1">
    <source>
        <dbReference type="EMBL" id="PHQ32828.1"/>
    </source>
</evidence>
<name>A0A2G1W1B5_9BACT</name>
<dbReference type="OrthoDB" id="276986at2"/>
<dbReference type="EMBL" id="NIZW01000022">
    <property type="protein sequence ID" value="PHQ32828.1"/>
    <property type="molecule type" value="Genomic_DNA"/>
</dbReference>
<protein>
    <submittedName>
        <fullName evidence="1">Uncharacterized protein</fullName>
    </submittedName>
</protein>
<proteinExistence type="predicted"/>
<dbReference type="AlphaFoldDB" id="A0A2G1W1B5"/>
<dbReference type="Proteomes" id="UP000225740">
    <property type="component" value="Unassembled WGS sequence"/>
</dbReference>
<comment type="caution">
    <text evidence="1">The sequence shown here is derived from an EMBL/GenBank/DDBJ whole genome shotgun (WGS) entry which is preliminary data.</text>
</comment>
<dbReference type="GeneID" id="90610989"/>
<gene>
    <name evidence="1" type="ORF">CEE69_23905</name>
</gene>